<sequence length="482" mass="49078">MNSTERPPTTTADDGPRRRRSRLAVASVAAAVLLAGGGGAYWATSASDGGSGTAPGARTSPPPLALDGAAETGPPSGIAPGEPDPAGVRYRAAVELPDGPESAPVYRASGTVGAADATRLAAALGVPGTPRAVGDLWKIGAEKDSGGPMLQVNRKAPGTWTFARFGPTPKGDDCTRVKPCPGGGAPPAGTSGESVHPPVSEEAAKKAAAPVLAAVGQGDARLDATQTLDALRVVNADPLVGGLPTYGWTTGITVGADGQVVGGSGQLAKPVKGADYPVTGAQETLKRLNGAQLAKPSIGGCATPVPADKPAAPCEPERRAAPAVTISGAVFGLAVHSVAGRPALVPSWLFEVDTEGDARPYTITHPAVAPEFLKPASTSPPKPEPEPSGLPETSDRQVESYAVSADGRTLTLRFWGGVCSDYSGAAEESATEVRVRIVEKRQDPDRVCIMIAKELTEKVVLDRPLGDRKVLDVVSDQAVPRR</sequence>
<feature type="region of interest" description="Disordered" evidence="1">
    <location>
        <begin position="42"/>
        <end position="86"/>
    </location>
</feature>
<accession>A0ABY3WPR6</accession>
<evidence type="ECO:0000313" key="4">
    <source>
        <dbReference type="Proteomes" id="UP000828924"/>
    </source>
</evidence>
<feature type="region of interest" description="Disordered" evidence="1">
    <location>
        <begin position="1"/>
        <end position="21"/>
    </location>
</feature>
<feature type="region of interest" description="Disordered" evidence="1">
    <location>
        <begin position="367"/>
        <end position="396"/>
    </location>
</feature>
<gene>
    <name evidence="3" type="ORF">J4032_27090</name>
</gene>
<feature type="compositionally biased region" description="Polar residues" evidence="1">
    <location>
        <begin position="1"/>
        <end position="12"/>
    </location>
</feature>
<evidence type="ECO:0000313" key="3">
    <source>
        <dbReference type="EMBL" id="UNM14638.1"/>
    </source>
</evidence>
<keyword evidence="2" id="KW-1133">Transmembrane helix</keyword>
<dbReference type="RefSeq" id="WP_242334718.1">
    <property type="nucleotide sequence ID" value="NZ_CP071872.1"/>
</dbReference>
<dbReference type="Proteomes" id="UP000828924">
    <property type="component" value="Chromosome"/>
</dbReference>
<proteinExistence type="predicted"/>
<keyword evidence="2" id="KW-0812">Transmembrane</keyword>
<reference evidence="3 4" key="1">
    <citation type="submission" date="2021-03" db="EMBL/GenBank/DDBJ databases">
        <title>Complete genome of Streptomyces formicae strain 1H-GS9 (DSM 100524).</title>
        <authorList>
            <person name="Atanasov K.E."/>
            <person name="Altabella T."/>
            <person name="Ferrer A."/>
        </authorList>
    </citation>
    <scope>NUCLEOTIDE SEQUENCE [LARGE SCALE GENOMIC DNA]</scope>
    <source>
        <strain evidence="3 4">1H-GS9</strain>
    </source>
</reference>
<feature type="compositionally biased region" description="Pro residues" evidence="1">
    <location>
        <begin position="378"/>
        <end position="388"/>
    </location>
</feature>
<feature type="transmembrane region" description="Helical" evidence="2">
    <location>
        <begin position="23"/>
        <end position="43"/>
    </location>
</feature>
<evidence type="ECO:0000256" key="2">
    <source>
        <dbReference type="SAM" id="Phobius"/>
    </source>
</evidence>
<dbReference type="EMBL" id="CP071872">
    <property type="protein sequence ID" value="UNM14638.1"/>
    <property type="molecule type" value="Genomic_DNA"/>
</dbReference>
<keyword evidence="2" id="KW-0472">Membrane</keyword>
<name>A0ABY3WPR6_9ACTN</name>
<protein>
    <recommendedName>
        <fullName evidence="5">Large membrane protein</fullName>
    </recommendedName>
</protein>
<keyword evidence="4" id="KW-1185">Reference proteome</keyword>
<feature type="region of interest" description="Disordered" evidence="1">
    <location>
        <begin position="179"/>
        <end position="203"/>
    </location>
</feature>
<evidence type="ECO:0008006" key="5">
    <source>
        <dbReference type="Google" id="ProtNLM"/>
    </source>
</evidence>
<organism evidence="3 4">
    <name type="scientific">Streptomyces formicae</name>
    <dbReference type="NCBI Taxonomy" id="1616117"/>
    <lineage>
        <taxon>Bacteria</taxon>
        <taxon>Bacillati</taxon>
        <taxon>Actinomycetota</taxon>
        <taxon>Actinomycetes</taxon>
        <taxon>Kitasatosporales</taxon>
        <taxon>Streptomycetaceae</taxon>
        <taxon>Streptomyces</taxon>
    </lineage>
</organism>
<evidence type="ECO:0000256" key="1">
    <source>
        <dbReference type="SAM" id="MobiDB-lite"/>
    </source>
</evidence>